<evidence type="ECO:0000256" key="2">
    <source>
        <dbReference type="ARBA" id="ARBA00010393"/>
    </source>
</evidence>
<keyword evidence="3" id="KW-0963">Cytoplasm</keyword>
<dbReference type="InterPro" id="IPR003714">
    <property type="entry name" value="PhoH"/>
</dbReference>
<protein>
    <recommendedName>
        <fullName evidence="6">PhoH-like protein</fullName>
    </recommendedName>
</protein>
<gene>
    <name evidence="8" type="primary">ybeZ</name>
    <name evidence="8" type="ORF">MPNT_30101</name>
</gene>
<evidence type="ECO:0000259" key="7">
    <source>
        <dbReference type="Pfam" id="PF02562"/>
    </source>
</evidence>
<evidence type="ECO:0000256" key="3">
    <source>
        <dbReference type="ARBA" id="ARBA00022490"/>
    </source>
</evidence>
<reference evidence="8" key="1">
    <citation type="submission" date="2021-02" db="EMBL/GenBank/DDBJ databases">
        <authorList>
            <person name="Cremers G."/>
            <person name="Picone N."/>
        </authorList>
    </citation>
    <scope>NUCLEOTIDE SEQUENCE</scope>
    <source>
        <strain evidence="8">PQ17</strain>
    </source>
</reference>
<organism evidence="8 9">
    <name type="scientific">Candidatus Methylacidithermus pantelleriae</name>
    <dbReference type="NCBI Taxonomy" id="2744239"/>
    <lineage>
        <taxon>Bacteria</taxon>
        <taxon>Pseudomonadati</taxon>
        <taxon>Verrucomicrobiota</taxon>
        <taxon>Methylacidiphilae</taxon>
        <taxon>Methylacidiphilales</taxon>
        <taxon>Methylacidiphilaceae</taxon>
        <taxon>Candidatus Methylacidithermus</taxon>
    </lineage>
</organism>
<dbReference type="RefSeq" id="WP_174582089.1">
    <property type="nucleotide sequence ID" value="NZ_CAJNOB010000023.1"/>
</dbReference>
<dbReference type="SUPFAM" id="SSF52540">
    <property type="entry name" value="P-loop containing nucleoside triphosphate hydrolases"/>
    <property type="match status" value="1"/>
</dbReference>
<dbReference type="InterPro" id="IPR027417">
    <property type="entry name" value="P-loop_NTPase"/>
</dbReference>
<dbReference type="PANTHER" id="PTHR30473:SF1">
    <property type="entry name" value="PHOH-LIKE PROTEIN"/>
    <property type="match status" value="1"/>
</dbReference>
<keyword evidence="5" id="KW-0067">ATP-binding</keyword>
<accession>A0A8J2BNN1</accession>
<keyword evidence="4" id="KW-0547">Nucleotide-binding</keyword>
<evidence type="ECO:0000313" key="9">
    <source>
        <dbReference type="Proteomes" id="UP000663859"/>
    </source>
</evidence>
<dbReference type="Gene3D" id="3.40.50.300">
    <property type="entry name" value="P-loop containing nucleotide triphosphate hydrolases"/>
    <property type="match status" value="1"/>
</dbReference>
<evidence type="ECO:0000256" key="1">
    <source>
        <dbReference type="ARBA" id="ARBA00004496"/>
    </source>
</evidence>
<dbReference type="FunFam" id="3.40.50.300:FF:000013">
    <property type="entry name" value="PhoH family ATPase"/>
    <property type="match status" value="1"/>
</dbReference>
<evidence type="ECO:0000256" key="4">
    <source>
        <dbReference type="ARBA" id="ARBA00022741"/>
    </source>
</evidence>
<dbReference type="GO" id="GO:0005829">
    <property type="term" value="C:cytosol"/>
    <property type="evidence" value="ECO:0007669"/>
    <property type="project" value="TreeGrafter"/>
</dbReference>
<dbReference type="InterPro" id="IPR051451">
    <property type="entry name" value="PhoH2-like"/>
</dbReference>
<dbReference type="Pfam" id="PF02562">
    <property type="entry name" value="PhoH"/>
    <property type="match status" value="1"/>
</dbReference>
<evidence type="ECO:0000256" key="5">
    <source>
        <dbReference type="ARBA" id="ARBA00022840"/>
    </source>
</evidence>
<evidence type="ECO:0000256" key="6">
    <source>
        <dbReference type="ARBA" id="ARBA00039970"/>
    </source>
</evidence>
<dbReference type="GO" id="GO:0005524">
    <property type="term" value="F:ATP binding"/>
    <property type="evidence" value="ECO:0007669"/>
    <property type="project" value="UniProtKB-KW"/>
</dbReference>
<comment type="caution">
    <text evidence="8">The sequence shown here is derived from an EMBL/GenBank/DDBJ whole genome shotgun (WGS) entry which is preliminary data.</text>
</comment>
<name>A0A8J2BNN1_9BACT</name>
<comment type="subcellular location">
    <subcellularLocation>
        <location evidence="1">Cytoplasm</location>
    </subcellularLocation>
</comment>
<dbReference type="PANTHER" id="PTHR30473">
    <property type="entry name" value="PROTEIN PHOH"/>
    <property type="match status" value="1"/>
</dbReference>
<keyword evidence="9" id="KW-1185">Reference proteome</keyword>
<feature type="domain" description="PhoH-like protein" evidence="7">
    <location>
        <begin position="116"/>
        <end position="318"/>
    </location>
</feature>
<dbReference type="EMBL" id="CAJNOB010000023">
    <property type="protein sequence ID" value="CAF0699030.1"/>
    <property type="molecule type" value="Genomic_DNA"/>
</dbReference>
<comment type="similarity">
    <text evidence="2">Belongs to the PhoH family.</text>
</comment>
<dbReference type="AlphaFoldDB" id="A0A8J2BNN1"/>
<proteinExistence type="inferred from homology"/>
<dbReference type="Proteomes" id="UP000663859">
    <property type="component" value="Unassembled WGS sequence"/>
</dbReference>
<evidence type="ECO:0000313" key="8">
    <source>
        <dbReference type="EMBL" id="CAF0699030.1"/>
    </source>
</evidence>
<sequence length="330" mass="36957">MSQNGLTTSSQILAFEDGRVVHSLLANEPKHLKVIEERFGVRVTTREGWVRIDGQQEGVEKVRRLFEELATAREQGLVIRKDEFRYAVDSVDRQGVARLTELYEARLSVSPKKSPITPKTSRQKEYVEALQRYPLVFGTGPAGTGKTYLAVAVGVALLRKEEVKRIVLTRPAVEAGEELGFLPGDVTEKVLPYLRPLYDALGDMLDPEELERLFDRGSIEIAPLAYMRGRTLAHSFVILDEAQNTSREQMLMFLTRLGPGSRCVVTGDPTQIDLPKPKDSGLLEALQALRGVRDIYICQFDESDVIRGPLVQEIVRAYSVYRGTRDAGQL</sequence>